<gene>
    <name evidence="3" type="primary">K+</name>
    <name evidence="3" type="ORF">Esi_0052_0061</name>
</gene>
<keyword evidence="3" id="KW-0813">Transport</keyword>
<dbReference type="Proteomes" id="UP000002630">
    <property type="component" value="Linkage Group LG16"/>
</dbReference>
<dbReference type="InParanoid" id="D8LP37"/>
<protein>
    <submittedName>
        <fullName evidence="3">Potassium channel</fullName>
    </submittedName>
</protein>
<dbReference type="Gene3D" id="1.10.287.70">
    <property type="match status" value="1"/>
</dbReference>
<dbReference type="AlphaFoldDB" id="D8LP37"/>
<dbReference type="EMBL" id="FN649741">
    <property type="protein sequence ID" value="CBN80308.1"/>
    <property type="molecule type" value="Genomic_DNA"/>
</dbReference>
<dbReference type="InterPro" id="IPR013099">
    <property type="entry name" value="K_chnl_dom"/>
</dbReference>
<keyword evidence="3" id="KW-0406">Ion transport</keyword>
<accession>D8LP37</accession>
<feature type="transmembrane region" description="Helical" evidence="1">
    <location>
        <begin position="101"/>
        <end position="122"/>
    </location>
</feature>
<dbReference type="OrthoDB" id="433309at2759"/>
<evidence type="ECO:0000256" key="1">
    <source>
        <dbReference type="SAM" id="Phobius"/>
    </source>
</evidence>
<keyword evidence="1" id="KW-0812">Transmembrane</keyword>
<sequence length="124" mass="13429">MSRRLFVTCGIAIALRGLVASGGVKEIVSFRPLIDTSLVGGILSNLILLVVFAELYWQMDHGDDHAHFGFSSAIDAYYFSAVTSSSVGYGDLLPKTPKAKLLVIAHILAMFFVMLPVVVKALEK</sequence>
<keyword evidence="1" id="KW-1133">Transmembrane helix</keyword>
<feature type="transmembrane region" description="Helical" evidence="1">
    <location>
        <begin position="36"/>
        <end position="56"/>
    </location>
</feature>
<feature type="domain" description="Potassium channel" evidence="2">
    <location>
        <begin position="47"/>
        <end position="119"/>
    </location>
</feature>
<organism evidence="3 4">
    <name type="scientific">Ectocarpus siliculosus</name>
    <name type="common">Brown alga</name>
    <name type="synonym">Conferva siliculosa</name>
    <dbReference type="NCBI Taxonomy" id="2880"/>
    <lineage>
        <taxon>Eukaryota</taxon>
        <taxon>Sar</taxon>
        <taxon>Stramenopiles</taxon>
        <taxon>Ochrophyta</taxon>
        <taxon>PX clade</taxon>
        <taxon>Phaeophyceae</taxon>
        <taxon>Ectocarpales</taxon>
        <taxon>Ectocarpaceae</taxon>
        <taxon>Ectocarpus</taxon>
    </lineage>
</organism>
<proteinExistence type="predicted"/>
<evidence type="ECO:0000313" key="3">
    <source>
        <dbReference type="EMBL" id="CBN80308.1"/>
    </source>
</evidence>
<evidence type="ECO:0000313" key="4">
    <source>
        <dbReference type="Proteomes" id="UP000002630"/>
    </source>
</evidence>
<dbReference type="SUPFAM" id="SSF81324">
    <property type="entry name" value="Voltage-gated potassium channels"/>
    <property type="match status" value="1"/>
</dbReference>
<evidence type="ECO:0000259" key="2">
    <source>
        <dbReference type="Pfam" id="PF07885"/>
    </source>
</evidence>
<dbReference type="Pfam" id="PF07885">
    <property type="entry name" value="Ion_trans_2"/>
    <property type="match status" value="1"/>
</dbReference>
<reference evidence="3 4" key="1">
    <citation type="journal article" date="2010" name="Nature">
        <title>The Ectocarpus genome and the independent evolution of multicellularity in brown algae.</title>
        <authorList>
            <person name="Cock J.M."/>
            <person name="Sterck L."/>
            <person name="Rouze P."/>
            <person name="Scornet D."/>
            <person name="Allen A.E."/>
            <person name="Amoutzias G."/>
            <person name="Anthouard V."/>
            <person name="Artiguenave F."/>
            <person name="Aury J.M."/>
            <person name="Badger J.H."/>
            <person name="Beszteri B."/>
            <person name="Billiau K."/>
            <person name="Bonnet E."/>
            <person name="Bothwell J.H."/>
            <person name="Bowler C."/>
            <person name="Boyen C."/>
            <person name="Brownlee C."/>
            <person name="Carrano C.J."/>
            <person name="Charrier B."/>
            <person name="Cho G.Y."/>
            <person name="Coelho S.M."/>
            <person name="Collen J."/>
            <person name="Corre E."/>
            <person name="Da Silva C."/>
            <person name="Delage L."/>
            <person name="Delaroque N."/>
            <person name="Dittami S.M."/>
            <person name="Doulbeau S."/>
            <person name="Elias M."/>
            <person name="Farnham G."/>
            <person name="Gachon C.M."/>
            <person name="Gschloessl B."/>
            <person name="Heesch S."/>
            <person name="Jabbari K."/>
            <person name="Jubin C."/>
            <person name="Kawai H."/>
            <person name="Kimura K."/>
            <person name="Kloareg B."/>
            <person name="Kupper F.C."/>
            <person name="Lang D."/>
            <person name="Le Bail A."/>
            <person name="Leblanc C."/>
            <person name="Lerouge P."/>
            <person name="Lohr M."/>
            <person name="Lopez P.J."/>
            <person name="Martens C."/>
            <person name="Maumus F."/>
            <person name="Michel G."/>
            <person name="Miranda-Saavedra D."/>
            <person name="Morales J."/>
            <person name="Moreau H."/>
            <person name="Motomura T."/>
            <person name="Nagasato C."/>
            <person name="Napoli C.A."/>
            <person name="Nelson D.R."/>
            <person name="Nyvall-Collen P."/>
            <person name="Peters A.F."/>
            <person name="Pommier C."/>
            <person name="Potin P."/>
            <person name="Poulain J."/>
            <person name="Quesneville H."/>
            <person name="Read B."/>
            <person name="Rensing S.A."/>
            <person name="Ritter A."/>
            <person name="Rousvoal S."/>
            <person name="Samanta M."/>
            <person name="Samson G."/>
            <person name="Schroeder D.C."/>
            <person name="Segurens B."/>
            <person name="Strittmatter M."/>
            <person name="Tonon T."/>
            <person name="Tregear J.W."/>
            <person name="Valentin K."/>
            <person name="von Dassow P."/>
            <person name="Yamagishi T."/>
            <person name="Van de Peer Y."/>
            <person name="Wincker P."/>
        </authorList>
    </citation>
    <scope>NUCLEOTIDE SEQUENCE [LARGE SCALE GENOMIC DNA]</scope>
    <source>
        <strain evidence="4">Ec32 / CCAP1310/4</strain>
    </source>
</reference>
<keyword evidence="3" id="KW-0407">Ion channel</keyword>
<keyword evidence="4" id="KW-1185">Reference proteome</keyword>
<feature type="transmembrane region" description="Helical" evidence="1">
    <location>
        <begin position="68"/>
        <end position="89"/>
    </location>
</feature>
<keyword evidence="1" id="KW-0472">Membrane</keyword>
<dbReference type="GO" id="GO:0034220">
    <property type="term" value="P:monoatomic ion transmembrane transport"/>
    <property type="evidence" value="ECO:0007669"/>
    <property type="project" value="UniProtKB-KW"/>
</dbReference>
<dbReference type="EMBL" id="FN648730">
    <property type="protein sequence ID" value="CBN80308.1"/>
    <property type="molecule type" value="Genomic_DNA"/>
</dbReference>
<name>D8LP37_ECTSI</name>